<proteinExistence type="predicted"/>
<dbReference type="Proteomes" id="UP000623509">
    <property type="component" value="Unassembled WGS sequence"/>
</dbReference>
<dbReference type="Proteomes" id="UP000216107">
    <property type="component" value="Unassembled WGS sequence"/>
</dbReference>
<gene>
    <name evidence="4" type="ORF">BGI27_15770</name>
    <name evidence="5" type="ORF">CGU29_15855</name>
</gene>
<reference evidence="5 6" key="2">
    <citation type="submission" date="2017-07" db="EMBL/GenBank/DDBJ databases">
        <title>Candidatus Dactylopiibacterium carminicum, a nitrogen-fixing symbiont of the cochineal insect Dactylopius coccus and Dactylopius opuntiae (Hemiptera: Coccoidea: Dactylopiidae).</title>
        <authorList>
            <person name="Vera A."/>
        </authorList>
    </citation>
    <scope>NUCLEOTIDE SEQUENCE [LARGE SCALE GENOMIC DNA]</scope>
    <source>
        <strain evidence="5 6">NFDCM</strain>
    </source>
</reference>
<reference evidence="4 7" key="1">
    <citation type="submission" date="2016-08" db="EMBL/GenBank/DDBJ databases">
        <title>Candidatus Dactylopiibacterium carminicum genome sequence.</title>
        <authorList>
            <person name="Ramirez-Puebla S.T."/>
            <person name="Ormeno-Orrillo E."/>
            <person name="Vera-Ponce De Leon A."/>
            <person name="Luis L."/>
            <person name="Sanchez-Flores A."/>
            <person name="Monica R."/>
            <person name="Martinez-Romero E."/>
        </authorList>
    </citation>
    <scope>NUCLEOTIDE SEQUENCE [LARGE SCALE GENOMIC DNA]</scope>
    <source>
        <strain evidence="4">END1</strain>
    </source>
</reference>
<evidence type="ECO:0000313" key="6">
    <source>
        <dbReference type="Proteomes" id="UP000216107"/>
    </source>
</evidence>
<evidence type="ECO:0000256" key="1">
    <source>
        <dbReference type="SAM" id="MobiDB-lite"/>
    </source>
</evidence>
<dbReference type="EMBL" id="NMRN01000076">
    <property type="protein sequence ID" value="PAS91537.1"/>
    <property type="molecule type" value="Genomic_DNA"/>
</dbReference>
<evidence type="ECO:0000313" key="7">
    <source>
        <dbReference type="Proteomes" id="UP000623509"/>
    </source>
</evidence>
<evidence type="ECO:0000313" key="4">
    <source>
        <dbReference type="EMBL" id="KAF7597986.1"/>
    </source>
</evidence>
<evidence type="ECO:0000256" key="2">
    <source>
        <dbReference type="SAM" id="Phobius"/>
    </source>
</evidence>
<dbReference type="AlphaFoldDB" id="A0A272EN47"/>
<dbReference type="InterPro" id="IPR025405">
    <property type="entry name" value="DUF4131"/>
</dbReference>
<sequence>MDFSVGDISGRPRSGGGRTRALPHNPAMEYAIVAFALGVLLCQQQAELLAWQPFMAGALLLGLAGCRLAARPRARLTTLLGAALLAGFAYADWRAGLRLADHLAPALIAQDLVLTGQIEDLPQAFERGLRFRFRVENPPAGVPSLLNLSWYAGRDPVRRLRAGSQW</sequence>
<keyword evidence="2" id="KW-1133">Transmembrane helix</keyword>
<feature type="region of interest" description="Disordered" evidence="1">
    <location>
        <begin position="1"/>
        <end position="21"/>
    </location>
</feature>
<keyword evidence="2" id="KW-0472">Membrane</keyword>
<organism evidence="5 6">
    <name type="scientific">Candidatus Dactylopiibacterium carminicum</name>
    <dbReference type="NCBI Taxonomy" id="857335"/>
    <lineage>
        <taxon>Bacteria</taxon>
        <taxon>Pseudomonadati</taxon>
        <taxon>Pseudomonadota</taxon>
        <taxon>Betaproteobacteria</taxon>
        <taxon>Rhodocyclales</taxon>
        <taxon>Rhodocyclaceae</taxon>
        <taxon>Candidatus Dactylopiibacterium</taxon>
    </lineage>
</organism>
<dbReference type="Pfam" id="PF13567">
    <property type="entry name" value="DUF4131"/>
    <property type="match status" value="1"/>
</dbReference>
<dbReference type="OrthoDB" id="9761531at2"/>
<dbReference type="EMBL" id="MDUX01000072">
    <property type="protein sequence ID" value="KAF7597986.1"/>
    <property type="molecule type" value="Genomic_DNA"/>
</dbReference>
<feature type="transmembrane region" description="Helical" evidence="2">
    <location>
        <begin position="27"/>
        <end position="46"/>
    </location>
</feature>
<evidence type="ECO:0000259" key="3">
    <source>
        <dbReference type="Pfam" id="PF13567"/>
    </source>
</evidence>
<accession>A0A272EN47</accession>
<keyword evidence="7" id="KW-1185">Reference proteome</keyword>
<protein>
    <submittedName>
        <fullName evidence="4">DUF4131 domain-containing protein</fullName>
    </submittedName>
</protein>
<feature type="transmembrane region" description="Helical" evidence="2">
    <location>
        <begin position="52"/>
        <end position="70"/>
    </location>
</feature>
<feature type="domain" description="DUF4131" evidence="3">
    <location>
        <begin position="54"/>
        <end position="166"/>
    </location>
</feature>
<comment type="caution">
    <text evidence="5">The sequence shown here is derived from an EMBL/GenBank/DDBJ whole genome shotgun (WGS) entry which is preliminary data.</text>
</comment>
<name>A0A272EN47_9RHOO</name>
<keyword evidence="2" id="KW-0812">Transmembrane</keyword>
<evidence type="ECO:0000313" key="5">
    <source>
        <dbReference type="EMBL" id="PAS91537.1"/>
    </source>
</evidence>